<keyword evidence="2" id="KW-1185">Reference proteome</keyword>
<reference evidence="1 2" key="1">
    <citation type="submission" date="2018-11" db="EMBL/GenBank/DDBJ databases">
        <authorList>
            <consortium name="Pathogen Informatics"/>
        </authorList>
    </citation>
    <scope>NUCLEOTIDE SEQUENCE [LARGE SCALE GENOMIC DNA]</scope>
</reference>
<name>A0A3P7WN57_9BILA</name>
<gene>
    <name evidence="1" type="ORF">BTMF_LOCUS15763</name>
</gene>
<dbReference type="Proteomes" id="UP000280834">
    <property type="component" value="Unassembled WGS sequence"/>
</dbReference>
<accession>A0A3P7WN57</accession>
<dbReference type="AlphaFoldDB" id="A0A3P7WN57"/>
<evidence type="ECO:0000313" key="2">
    <source>
        <dbReference type="Proteomes" id="UP000280834"/>
    </source>
</evidence>
<organism evidence="1 2">
    <name type="scientific">Brugia timori</name>
    <dbReference type="NCBI Taxonomy" id="42155"/>
    <lineage>
        <taxon>Eukaryota</taxon>
        <taxon>Metazoa</taxon>
        <taxon>Ecdysozoa</taxon>
        <taxon>Nematoda</taxon>
        <taxon>Chromadorea</taxon>
        <taxon>Rhabditida</taxon>
        <taxon>Spirurina</taxon>
        <taxon>Spiruromorpha</taxon>
        <taxon>Filarioidea</taxon>
        <taxon>Onchocercidae</taxon>
        <taxon>Brugia</taxon>
    </lineage>
</organism>
<proteinExistence type="predicted"/>
<sequence>MVRWLSSSPVLLAQGQKFVIVQGLLVQQLVEEDLSRPR</sequence>
<feature type="non-terminal residue" evidence="1">
    <location>
        <position position="38"/>
    </location>
</feature>
<dbReference type="EMBL" id="UZAG01023099">
    <property type="protein sequence ID" value="VDO55699.1"/>
    <property type="molecule type" value="Genomic_DNA"/>
</dbReference>
<protein>
    <submittedName>
        <fullName evidence="1">Uncharacterized protein</fullName>
    </submittedName>
</protein>
<evidence type="ECO:0000313" key="1">
    <source>
        <dbReference type="EMBL" id="VDO55699.1"/>
    </source>
</evidence>